<dbReference type="AlphaFoldDB" id="A0A919Y075"/>
<dbReference type="Proteomes" id="UP000678895">
    <property type="component" value="Unassembled WGS sequence"/>
</dbReference>
<gene>
    <name evidence="1" type="ORF">J41TS4_19850</name>
</gene>
<name>A0A919Y075_9BACL</name>
<protein>
    <recommendedName>
        <fullName evidence="3">DUF3800 domain-containing protein</fullName>
    </recommendedName>
</protein>
<dbReference type="RefSeq" id="WP_301626911.1">
    <property type="nucleotide sequence ID" value="NZ_BORS01000006.1"/>
</dbReference>
<sequence>MLEDTESVSEEVTPEQKRIIKVQQDKENLMKQLSEGVLKTATARVAFILNHYPETRDSDRLLTLRYWETFQKDLYNGGVITSQAFLRLEQQSDITRARAKIQNTFKEFRSSEDIQRIRSEREDTYRTSQIQLSEDATPVSFIFYDETGKTQNYISVGGMWRSGQDGVLRSSIMDLRKQLEMESKDEFHFVNVDKKNLENYVRLIDVVAEESANIGFKAICFCQKGSGQKPEDIVTRLYKVGISDGLQHEIETGRISIPRTLNIVKDKEDAKDTLFLEALRLDVAGHIKAAFDGKVKLGAFAAVESHIDPFIQVADVFMGCLNRRLNLPDGTNVKDQLAKYFFDKFGINPETFETEHYYDFINIRMLD</sequence>
<reference evidence="1" key="1">
    <citation type="submission" date="2021-03" db="EMBL/GenBank/DDBJ databases">
        <title>Antimicrobial resistance genes in bacteria isolated from Japanese honey, and their potential for conferring macrolide and lincosamide resistance in the American foulbrood pathogen Paenibacillus larvae.</title>
        <authorList>
            <person name="Okamoto M."/>
            <person name="Kumagai M."/>
            <person name="Kanamori H."/>
            <person name="Takamatsu D."/>
        </authorList>
    </citation>
    <scope>NUCLEOTIDE SEQUENCE</scope>
    <source>
        <strain evidence="1">J41TS4</strain>
    </source>
</reference>
<dbReference type="InterPro" id="IPR024524">
    <property type="entry name" value="DUF3800"/>
</dbReference>
<evidence type="ECO:0008006" key="3">
    <source>
        <dbReference type="Google" id="ProtNLM"/>
    </source>
</evidence>
<evidence type="ECO:0000313" key="1">
    <source>
        <dbReference type="EMBL" id="GIO42227.1"/>
    </source>
</evidence>
<dbReference type="Pfam" id="PF12686">
    <property type="entry name" value="DUF3800"/>
    <property type="match status" value="1"/>
</dbReference>
<evidence type="ECO:0000313" key="2">
    <source>
        <dbReference type="Proteomes" id="UP000678895"/>
    </source>
</evidence>
<organism evidence="1 2">
    <name type="scientific">Paenibacillus apis</name>
    <dbReference type="NCBI Taxonomy" id="1792174"/>
    <lineage>
        <taxon>Bacteria</taxon>
        <taxon>Bacillati</taxon>
        <taxon>Bacillota</taxon>
        <taxon>Bacilli</taxon>
        <taxon>Bacillales</taxon>
        <taxon>Paenibacillaceae</taxon>
        <taxon>Paenibacillus</taxon>
    </lineage>
</organism>
<proteinExistence type="predicted"/>
<comment type="caution">
    <text evidence="1">The sequence shown here is derived from an EMBL/GenBank/DDBJ whole genome shotgun (WGS) entry which is preliminary data.</text>
</comment>
<dbReference type="EMBL" id="BORS01000006">
    <property type="protein sequence ID" value="GIO42227.1"/>
    <property type="molecule type" value="Genomic_DNA"/>
</dbReference>
<keyword evidence="2" id="KW-1185">Reference proteome</keyword>
<accession>A0A919Y075</accession>